<dbReference type="EMBL" id="GBRH01206155">
    <property type="protein sequence ID" value="JAD91740.1"/>
    <property type="molecule type" value="Transcribed_RNA"/>
</dbReference>
<dbReference type="AlphaFoldDB" id="A0A0A9E1F6"/>
<name>A0A0A9E1F6_ARUDO</name>
<protein>
    <submittedName>
        <fullName evidence="1">Uncharacterized protein</fullName>
    </submittedName>
</protein>
<sequence length="33" mass="3854">MASIFLPNKNNRPYLHIEFLSKSIIMQSECISQ</sequence>
<proteinExistence type="predicted"/>
<reference evidence="1" key="2">
    <citation type="journal article" date="2015" name="Data Brief">
        <title>Shoot transcriptome of the giant reed, Arundo donax.</title>
        <authorList>
            <person name="Barrero R.A."/>
            <person name="Guerrero F.D."/>
            <person name="Moolhuijzen P."/>
            <person name="Goolsby J.A."/>
            <person name="Tidwell J."/>
            <person name="Bellgard S.E."/>
            <person name="Bellgard M.I."/>
        </authorList>
    </citation>
    <scope>NUCLEOTIDE SEQUENCE</scope>
    <source>
        <tissue evidence="1">Shoot tissue taken approximately 20 cm above the soil surface</tissue>
    </source>
</reference>
<evidence type="ECO:0000313" key="1">
    <source>
        <dbReference type="EMBL" id="JAD91740.1"/>
    </source>
</evidence>
<accession>A0A0A9E1F6</accession>
<reference evidence="1" key="1">
    <citation type="submission" date="2014-09" db="EMBL/GenBank/DDBJ databases">
        <authorList>
            <person name="Magalhaes I.L.F."/>
            <person name="Oliveira U."/>
            <person name="Santos F.R."/>
            <person name="Vidigal T.H.D.A."/>
            <person name="Brescovit A.D."/>
            <person name="Santos A.J."/>
        </authorList>
    </citation>
    <scope>NUCLEOTIDE SEQUENCE</scope>
    <source>
        <tissue evidence="1">Shoot tissue taken approximately 20 cm above the soil surface</tissue>
    </source>
</reference>
<organism evidence="1">
    <name type="scientific">Arundo donax</name>
    <name type="common">Giant reed</name>
    <name type="synonym">Donax arundinaceus</name>
    <dbReference type="NCBI Taxonomy" id="35708"/>
    <lineage>
        <taxon>Eukaryota</taxon>
        <taxon>Viridiplantae</taxon>
        <taxon>Streptophyta</taxon>
        <taxon>Embryophyta</taxon>
        <taxon>Tracheophyta</taxon>
        <taxon>Spermatophyta</taxon>
        <taxon>Magnoliopsida</taxon>
        <taxon>Liliopsida</taxon>
        <taxon>Poales</taxon>
        <taxon>Poaceae</taxon>
        <taxon>PACMAD clade</taxon>
        <taxon>Arundinoideae</taxon>
        <taxon>Arundineae</taxon>
        <taxon>Arundo</taxon>
    </lineage>
</organism>